<gene>
    <name evidence="3" type="ORF">SAMN05216236_1235</name>
</gene>
<evidence type="ECO:0000313" key="3">
    <source>
        <dbReference type="EMBL" id="SFU06759.1"/>
    </source>
</evidence>
<dbReference type="STRING" id="999627.SAMN05216236_1235"/>
<keyword evidence="4" id="KW-1185">Reference proteome</keyword>
<feature type="region of interest" description="Disordered" evidence="1">
    <location>
        <begin position="1"/>
        <end position="46"/>
    </location>
</feature>
<dbReference type="AlphaFoldDB" id="A0A1I7D4Z4"/>
<feature type="transmembrane region" description="Helical" evidence="2">
    <location>
        <begin position="55"/>
        <end position="73"/>
    </location>
</feature>
<sequence length="76" mass="8612">MYEYRSGGGLLRRHTGHRSELDQFGRTESKRSGAAQDRRAGRFGTKEEENRPMKLFIYLAVLLALAACDVPFVPLI</sequence>
<evidence type="ECO:0000256" key="1">
    <source>
        <dbReference type="SAM" id="MobiDB-lite"/>
    </source>
</evidence>
<feature type="compositionally biased region" description="Gly residues" evidence="1">
    <location>
        <begin position="1"/>
        <end position="10"/>
    </location>
</feature>
<organism evidence="3 4">
    <name type="scientific">Sedimentitalea nanhaiensis</name>
    <dbReference type="NCBI Taxonomy" id="999627"/>
    <lineage>
        <taxon>Bacteria</taxon>
        <taxon>Pseudomonadati</taxon>
        <taxon>Pseudomonadota</taxon>
        <taxon>Alphaproteobacteria</taxon>
        <taxon>Rhodobacterales</taxon>
        <taxon>Paracoccaceae</taxon>
        <taxon>Sedimentitalea</taxon>
    </lineage>
</organism>
<protein>
    <submittedName>
        <fullName evidence="3">Uncharacterized protein</fullName>
    </submittedName>
</protein>
<proteinExistence type="predicted"/>
<name>A0A1I7D4Z4_9RHOB</name>
<keyword evidence="2" id="KW-1133">Transmembrane helix</keyword>
<keyword evidence="2" id="KW-0812">Transmembrane</keyword>
<keyword evidence="2" id="KW-0472">Membrane</keyword>
<reference evidence="3 4" key="1">
    <citation type="submission" date="2016-10" db="EMBL/GenBank/DDBJ databases">
        <authorList>
            <person name="de Groot N.N."/>
        </authorList>
    </citation>
    <scope>NUCLEOTIDE SEQUENCE [LARGE SCALE GENOMIC DNA]</scope>
    <source>
        <strain evidence="3 4">CGMCC 1.10959</strain>
    </source>
</reference>
<evidence type="ECO:0000256" key="2">
    <source>
        <dbReference type="SAM" id="Phobius"/>
    </source>
</evidence>
<dbReference type="EMBL" id="FPAW01000023">
    <property type="protein sequence ID" value="SFU06759.1"/>
    <property type="molecule type" value="Genomic_DNA"/>
</dbReference>
<dbReference type="Proteomes" id="UP000182466">
    <property type="component" value="Unassembled WGS sequence"/>
</dbReference>
<evidence type="ECO:0000313" key="4">
    <source>
        <dbReference type="Proteomes" id="UP000182466"/>
    </source>
</evidence>
<feature type="compositionally biased region" description="Basic and acidic residues" evidence="1">
    <location>
        <begin position="17"/>
        <end position="46"/>
    </location>
</feature>
<accession>A0A1I7D4Z4</accession>